<evidence type="ECO:0008006" key="4">
    <source>
        <dbReference type="Google" id="ProtNLM"/>
    </source>
</evidence>
<name>A0A1I5M049_9RHOB</name>
<protein>
    <recommendedName>
        <fullName evidence="4">UDP-N-acetylmuramate--alanine ligase</fullName>
    </recommendedName>
</protein>
<dbReference type="AlphaFoldDB" id="A0A1I5M049"/>
<sequence length="83" mass="8627">MSLPLLLACLWVFAAAVVALLPMRMQILPGLALLLAAPLFIGWIGQAHGTLPALAGTAAAVSMFRRPLLALLRRAVPGMGDAP</sequence>
<keyword evidence="3" id="KW-1185">Reference proteome</keyword>
<dbReference type="EMBL" id="FOXA01000002">
    <property type="protein sequence ID" value="SFP02840.1"/>
    <property type="molecule type" value="Genomic_DNA"/>
</dbReference>
<evidence type="ECO:0000256" key="1">
    <source>
        <dbReference type="SAM" id="Phobius"/>
    </source>
</evidence>
<reference evidence="2 3" key="1">
    <citation type="submission" date="2016-10" db="EMBL/GenBank/DDBJ databases">
        <authorList>
            <person name="de Groot N.N."/>
        </authorList>
    </citation>
    <scope>NUCLEOTIDE SEQUENCE [LARGE SCALE GENOMIC DNA]</scope>
    <source>
        <strain evidence="2 3">DSM 19547</strain>
    </source>
</reference>
<dbReference type="RefSeq" id="WP_093417879.1">
    <property type="nucleotide sequence ID" value="NZ_FOXA01000002.1"/>
</dbReference>
<keyword evidence="1" id="KW-0472">Membrane</keyword>
<feature type="transmembrane region" description="Helical" evidence="1">
    <location>
        <begin position="43"/>
        <end position="64"/>
    </location>
</feature>
<dbReference type="STRING" id="441119.SAMN04488047_10215"/>
<proteinExistence type="predicted"/>
<gene>
    <name evidence="2" type="ORF">SAMN04488047_10215</name>
</gene>
<evidence type="ECO:0000313" key="3">
    <source>
        <dbReference type="Proteomes" id="UP000199356"/>
    </source>
</evidence>
<keyword evidence="1" id="KW-1133">Transmembrane helix</keyword>
<dbReference type="Proteomes" id="UP000199356">
    <property type="component" value="Unassembled WGS sequence"/>
</dbReference>
<evidence type="ECO:0000313" key="2">
    <source>
        <dbReference type="EMBL" id="SFP02840.1"/>
    </source>
</evidence>
<dbReference type="InterPro" id="IPR018919">
    <property type="entry name" value="DUF2484"/>
</dbReference>
<accession>A0A1I5M049</accession>
<dbReference type="Pfam" id="PF10658">
    <property type="entry name" value="DUF2484"/>
    <property type="match status" value="1"/>
</dbReference>
<keyword evidence="1" id="KW-0812">Transmembrane</keyword>
<organism evidence="2 3">
    <name type="scientific">Tranquillimonas alkanivorans</name>
    <dbReference type="NCBI Taxonomy" id="441119"/>
    <lineage>
        <taxon>Bacteria</taxon>
        <taxon>Pseudomonadati</taxon>
        <taxon>Pseudomonadota</taxon>
        <taxon>Alphaproteobacteria</taxon>
        <taxon>Rhodobacterales</taxon>
        <taxon>Roseobacteraceae</taxon>
        <taxon>Tranquillimonas</taxon>
    </lineage>
</organism>